<sequence length="175" mass="20663">MYHDFQHFIFSNNILVTASGFVIGMATNEYIQKNLKLSIPLYDYIISLLIPYEYSFFGIEKNYIIHNTIKVLGKIILNTIIWIFTILLTFILLEYFLNNTIIGLKSTIKEEEEKDFIVSKKEAKKEKIIPTEKKIQDIKIKEKKDEIIADKIIENKEKEKDEIILSKFTNNYMLL</sequence>
<reference evidence="2" key="1">
    <citation type="journal article" date="2020" name="Nature">
        <title>Giant virus diversity and host interactions through global metagenomics.</title>
        <authorList>
            <person name="Schulz F."/>
            <person name="Roux S."/>
            <person name="Paez-Espino D."/>
            <person name="Jungbluth S."/>
            <person name="Walsh D.A."/>
            <person name="Denef V.J."/>
            <person name="McMahon K.D."/>
            <person name="Konstantinidis K.T."/>
            <person name="Eloe-Fadrosh E.A."/>
            <person name="Kyrpides N.C."/>
            <person name="Woyke T."/>
        </authorList>
    </citation>
    <scope>NUCLEOTIDE SEQUENCE</scope>
    <source>
        <strain evidence="2">GVMAG-M-3300025695-21</strain>
    </source>
</reference>
<keyword evidence="1" id="KW-1133">Transmembrane helix</keyword>
<feature type="transmembrane region" description="Helical" evidence="1">
    <location>
        <begin position="39"/>
        <end position="59"/>
    </location>
</feature>
<protein>
    <submittedName>
        <fullName evidence="2">Uncharacterized protein</fullName>
    </submittedName>
</protein>
<proteinExistence type="predicted"/>
<evidence type="ECO:0000313" key="2">
    <source>
        <dbReference type="EMBL" id="QHT98930.1"/>
    </source>
</evidence>
<dbReference type="EMBL" id="MN740298">
    <property type="protein sequence ID" value="QHT98930.1"/>
    <property type="molecule type" value="Genomic_DNA"/>
</dbReference>
<name>A0A6C0J2C8_9ZZZZ</name>
<organism evidence="2">
    <name type="scientific">viral metagenome</name>
    <dbReference type="NCBI Taxonomy" id="1070528"/>
    <lineage>
        <taxon>unclassified sequences</taxon>
        <taxon>metagenomes</taxon>
        <taxon>organismal metagenomes</taxon>
    </lineage>
</organism>
<feature type="transmembrane region" description="Helical" evidence="1">
    <location>
        <begin position="7"/>
        <end position="27"/>
    </location>
</feature>
<keyword evidence="1" id="KW-0812">Transmembrane</keyword>
<evidence type="ECO:0000256" key="1">
    <source>
        <dbReference type="SAM" id="Phobius"/>
    </source>
</evidence>
<keyword evidence="1" id="KW-0472">Membrane</keyword>
<feature type="transmembrane region" description="Helical" evidence="1">
    <location>
        <begin position="71"/>
        <end position="97"/>
    </location>
</feature>
<accession>A0A6C0J2C8</accession>
<dbReference type="AlphaFoldDB" id="A0A6C0J2C8"/>